<sequence length="127" mass="14733">MLKKNWYLFTPLLLIGMPAVILAYYILAFGYPVNEAVEATSHFLQSNTRYAMKYSDNHFARVKPGMTGKEVFDWLGVPFERRDNDTEWLFSLPQGSTKYYHERKVILAKDKGGIPRVKEVVRAFHAD</sequence>
<keyword evidence="1" id="KW-0472">Membrane</keyword>
<gene>
    <name evidence="2" type="ORF">BGE01nite_50020</name>
</gene>
<name>A0A512MH87_9BACT</name>
<organism evidence="2 3">
    <name type="scientific">Brevifollis gellanilyticus</name>
    <dbReference type="NCBI Taxonomy" id="748831"/>
    <lineage>
        <taxon>Bacteria</taxon>
        <taxon>Pseudomonadati</taxon>
        <taxon>Verrucomicrobiota</taxon>
        <taxon>Verrucomicrobiia</taxon>
        <taxon>Verrucomicrobiales</taxon>
        <taxon>Verrucomicrobiaceae</taxon>
    </lineage>
</organism>
<evidence type="ECO:0008006" key="4">
    <source>
        <dbReference type="Google" id="ProtNLM"/>
    </source>
</evidence>
<accession>A0A512MH87</accession>
<keyword evidence="1" id="KW-1133">Transmembrane helix</keyword>
<evidence type="ECO:0000256" key="1">
    <source>
        <dbReference type="SAM" id="Phobius"/>
    </source>
</evidence>
<protein>
    <recommendedName>
        <fullName evidence="4">Lipoprotein SmpA/OmlA domain-containing protein</fullName>
    </recommendedName>
</protein>
<evidence type="ECO:0000313" key="3">
    <source>
        <dbReference type="Proteomes" id="UP000321577"/>
    </source>
</evidence>
<dbReference type="AlphaFoldDB" id="A0A512MH87"/>
<dbReference type="EMBL" id="BKAG01000057">
    <property type="protein sequence ID" value="GEP45711.1"/>
    <property type="molecule type" value="Genomic_DNA"/>
</dbReference>
<comment type="caution">
    <text evidence="2">The sequence shown here is derived from an EMBL/GenBank/DDBJ whole genome shotgun (WGS) entry which is preliminary data.</text>
</comment>
<keyword evidence="1" id="KW-0812">Transmembrane</keyword>
<keyword evidence="3" id="KW-1185">Reference proteome</keyword>
<feature type="transmembrane region" description="Helical" evidence="1">
    <location>
        <begin position="6"/>
        <end position="27"/>
    </location>
</feature>
<evidence type="ECO:0000313" key="2">
    <source>
        <dbReference type="EMBL" id="GEP45711.1"/>
    </source>
</evidence>
<dbReference type="OrthoDB" id="9858545at2"/>
<reference evidence="2 3" key="1">
    <citation type="submission" date="2019-07" db="EMBL/GenBank/DDBJ databases">
        <title>Whole genome shotgun sequence of Brevifollis gellanilyticus NBRC 108608.</title>
        <authorList>
            <person name="Hosoyama A."/>
            <person name="Uohara A."/>
            <person name="Ohji S."/>
            <person name="Ichikawa N."/>
        </authorList>
    </citation>
    <scope>NUCLEOTIDE SEQUENCE [LARGE SCALE GENOMIC DNA]</scope>
    <source>
        <strain evidence="2 3">NBRC 108608</strain>
    </source>
</reference>
<dbReference type="Proteomes" id="UP000321577">
    <property type="component" value="Unassembled WGS sequence"/>
</dbReference>
<proteinExistence type="predicted"/>